<dbReference type="EMBL" id="JAEKOZ010000016">
    <property type="protein sequence ID" value="MBJ3810215.1"/>
    <property type="molecule type" value="Genomic_DNA"/>
</dbReference>
<dbReference type="InterPro" id="IPR036390">
    <property type="entry name" value="WH_DNA-bd_sf"/>
</dbReference>
<keyword evidence="3" id="KW-1185">Reference proteome</keyword>
<comment type="caution">
    <text evidence="2">The sequence shown here is derived from an EMBL/GenBank/DDBJ whole genome shotgun (WGS) entry which is preliminary data.</text>
</comment>
<dbReference type="InterPro" id="IPR036388">
    <property type="entry name" value="WH-like_DNA-bd_sf"/>
</dbReference>
<dbReference type="SUPFAM" id="SSF55961">
    <property type="entry name" value="Bet v1-like"/>
    <property type="match status" value="1"/>
</dbReference>
<feature type="region of interest" description="Disordered" evidence="1">
    <location>
        <begin position="39"/>
        <end position="68"/>
    </location>
</feature>
<dbReference type="Gene3D" id="1.10.10.10">
    <property type="entry name" value="Winged helix-like DNA-binding domain superfamily/Winged helix DNA-binding domain"/>
    <property type="match status" value="1"/>
</dbReference>
<reference evidence="2 3" key="1">
    <citation type="submission" date="2020-12" db="EMBL/GenBank/DDBJ databases">
        <title>Streptomyces typhae sp. nov., a novel endophytic actinomycete isolated from the root of cattail pollen (Typha angustifolia L.).</title>
        <authorList>
            <person name="Peng C."/>
            <person name="Liu C."/>
        </authorList>
    </citation>
    <scope>NUCLEOTIDE SEQUENCE [LARGE SCALE GENOMIC DNA]</scope>
    <source>
        <strain evidence="2 3">JCM 4753</strain>
    </source>
</reference>
<dbReference type="RefSeq" id="WP_190114787.1">
    <property type="nucleotide sequence ID" value="NZ_BMVR01000003.1"/>
</dbReference>
<evidence type="ECO:0000313" key="3">
    <source>
        <dbReference type="Proteomes" id="UP000634780"/>
    </source>
</evidence>
<name>A0ABS0XAI2_9ACTN</name>
<proteinExistence type="predicted"/>
<sequence length="121" mass="13456">MDKDFKALADPTRRLLLDRLHENNGQSLGELCENVGMTRQHERQARLRPHDLHRGHPGEGVGVPDPHGDAVQLTVTHENPRDDTGRRRTAGGWSMVLSNLKTYAETGRPLPVSLWSGGHQA</sequence>
<evidence type="ECO:0000256" key="1">
    <source>
        <dbReference type="SAM" id="MobiDB-lite"/>
    </source>
</evidence>
<dbReference type="Proteomes" id="UP000634780">
    <property type="component" value="Unassembled WGS sequence"/>
</dbReference>
<accession>A0ABS0XAI2</accession>
<feature type="compositionally biased region" description="Basic and acidic residues" evidence="1">
    <location>
        <begin position="39"/>
        <end position="57"/>
    </location>
</feature>
<dbReference type="SUPFAM" id="SSF46785">
    <property type="entry name" value="Winged helix' DNA-binding domain"/>
    <property type="match status" value="1"/>
</dbReference>
<dbReference type="InterPro" id="IPR023393">
    <property type="entry name" value="START-like_dom_sf"/>
</dbReference>
<protein>
    <submittedName>
        <fullName evidence="2">Helix-turn-helix domain-containing protein</fullName>
    </submittedName>
</protein>
<evidence type="ECO:0000313" key="2">
    <source>
        <dbReference type="EMBL" id="MBJ3810215.1"/>
    </source>
</evidence>
<organism evidence="2 3">
    <name type="scientific">Streptomyces flavofungini</name>
    <dbReference type="NCBI Taxonomy" id="68200"/>
    <lineage>
        <taxon>Bacteria</taxon>
        <taxon>Bacillati</taxon>
        <taxon>Actinomycetota</taxon>
        <taxon>Actinomycetes</taxon>
        <taxon>Kitasatosporales</taxon>
        <taxon>Streptomycetaceae</taxon>
        <taxon>Streptomyces</taxon>
    </lineage>
</organism>
<dbReference type="Gene3D" id="3.30.530.20">
    <property type="match status" value="1"/>
</dbReference>
<gene>
    <name evidence="2" type="ORF">JGB26_24395</name>
</gene>
<dbReference type="InterPro" id="IPR011991">
    <property type="entry name" value="ArsR-like_HTH"/>
</dbReference>
<dbReference type="CDD" id="cd00090">
    <property type="entry name" value="HTH_ARSR"/>
    <property type="match status" value="1"/>
</dbReference>